<name>A0A0P6W2N8_9HYPH</name>
<evidence type="ECO:0000313" key="2">
    <source>
        <dbReference type="EMBL" id="KPL51891.1"/>
    </source>
</evidence>
<gene>
    <name evidence="2" type="ORF">ABB55_06330</name>
</gene>
<protein>
    <recommendedName>
        <fullName evidence="1">Glycosyl transferase family 1 domain-containing protein</fullName>
    </recommendedName>
</protein>
<reference evidence="2 3" key="1">
    <citation type="submission" date="2015-09" db="EMBL/GenBank/DDBJ databases">
        <authorList>
            <person name="Jackson K.R."/>
            <person name="Lunt B.L."/>
            <person name="Fisher J.N.B."/>
            <person name="Gardner A.V."/>
            <person name="Bailey M.E."/>
            <person name="Deus L.M."/>
            <person name="Earl A.S."/>
            <person name="Gibby P.D."/>
            <person name="Hartmann K.A."/>
            <person name="Liu J.E."/>
            <person name="Manci A.M."/>
            <person name="Nielsen D.A."/>
            <person name="Solomon M.B."/>
            <person name="Breakwell D.P."/>
            <person name="Burnett S.H."/>
            <person name="Grose J.H."/>
        </authorList>
    </citation>
    <scope>NUCLEOTIDE SEQUENCE [LARGE SCALE GENOMIC DNA]</scope>
    <source>
        <strain evidence="2 3">16</strain>
    </source>
</reference>
<dbReference type="Gene3D" id="3.40.50.2000">
    <property type="entry name" value="Glycogen Phosphorylase B"/>
    <property type="match status" value="1"/>
</dbReference>
<comment type="caution">
    <text evidence="2">The sequence shown here is derived from an EMBL/GenBank/DDBJ whole genome shotgun (WGS) entry which is preliminary data.</text>
</comment>
<keyword evidence="3" id="KW-1185">Reference proteome</keyword>
<accession>A0A0P6W2N8</accession>
<dbReference type="EMBL" id="LJYW01000001">
    <property type="protein sequence ID" value="KPL51891.1"/>
    <property type="molecule type" value="Genomic_DNA"/>
</dbReference>
<proteinExistence type="predicted"/>
<dbReference type="SUPFAM" id="SSF53756">
    <property type="entry name" value="UDP-Glycosyltransferase/glycogen phosphorylase"/>
    <property type="match status" value="1"/>
</dbReference>
<dbReference type="GO" id="GO:0016757">
    <property type="term" value="F:glycosyltransferase activity"/>
    <property type="evidence" value="ECO:0007669"/>
    <property type="project" value="InterPro"/>
</dbReference>
<dbReference type="PANTHER" id="PTHR45947">
    <property type="entry name" value="SULFOQUINOVOSYL TRANSFERASE SQD2"/>
    <property type="match status" value="1"/>
</dbReference>
<reference evidence="2 3" key="2">
    <citation type="submission" date="2015-10" db="EMBL/GenBank/DDBJ databases">
        <title>Draft Genome Sequence of Prosthecomicrobium hirschii ATCC 27832.</title>
        <authorList>
            <person name="Daniel J."/>
            <person name="Givan S.A."/>
            <person name="Brun Y.V."/>
            <person name="Brown P.J."/>
        </authorList>
    </citation>
    <scope>NUCLEOTIDE SEQUENCE [LARGE SCALE GENOMIC DNA]</scope>
    <source>
        <strain evidence="2 3">16</strain>
    </source>
</reference>
<dbReference type="RefSeq" id="WP_054358054.1">
    <property type="nucleotide sequence ID" value="NZ_LJYW01000001.1"/>
</dbReference>
<dbReference type="InterPro" id="IPR050194">
    <property type="entry name" value="Glycosyltransferase_grp1"/>
</dbReference>
<dbReference type="STRING" id="665126.ABB55_06330"/>
<evidence type="ECO:0000259" key="1">
    <source>
        <dbReference type="Pfam" id="PF00534"/>
    </source>
</evidence>
<sequence>MTRPLALLWDNFGPLHEDRARAVAAAFGRDRRVVGIELCSKSDVYGWRSFDDSGFERITLFPGQDLTTVSTPRLLARLIATAHSLGRGDYVLCHWNLPAIFLFAVSLRLGGSRVFTMGCSKFDDKPRRAWKEMLKATMFLPYQGAIGSGLRSTDYFRFLGVPAARVFGEYNTVSIARIRRLSGQPIAPGGTPYAERRFVSVARLVPKKNLAILLDAYRIYRNTTTAAPRSLVLCGSGPLEPTLKQQAERLGIAADVCFTGFVQTEEVVHHLADAVALLLPSIEEQFGNVVPEAQAMGLPVILSDNCGARDLLIRSAVNGFVVEPDNPEGLAFFMRLLAEDEALWRQFCEAATAVAPGGDVQELCRAVSALAGLPFDNGTTR</sequence>
<dbReference type="Pfam" id="PF00534">
    <property type="entry name" value="Glycos_transf_1"/>
    <property type="match status" value="1"/>
</dbReference>
<evidence type="ECO:0000313" key="3">
    <source>
        <dbReference type="Proteomes" id="UP000048984"/>
    </source>
</evidence>
<feature type="domain" description="Glycosyl transferase family 1" evidence="1">
    <location>
        <begin position="195"/>
        <end position="351"/>
    </location>
</feature>
<organism evidence="2 3">
    <name type="scientific">Prosthecodimorpha hirschii</name>
    <dbReference type="NCBI Taxonomy" id="665126"/>
    <lineage>
        <taxon>Bacteria</taxon>
        <taxon>Pseudomonadati</taxon>
        <taxon>Pseudomonadota</taxon>
        <taxon>Alphaproteobacteria</taxon>
        <taxon>Hyphomicrobiales</taxon>
        <taxon>Ancalomicrobiaceae</taxon>
        <taxon>Prosthecodimorpha</taxon>
    </lineage>
</organism>
<dbReference type="PANTHER" id="PTHR45947:SF3">
    <property type="entry name" value="SULFOQUINOVOSYL TRANSFERASE SQD2"/>
    <property type="match status" value="1"/>
</dbReference>
<dbReference type="AlphaFoldDB" id="A0A0P6W2N8"/>
<dbReference type="InterPro" id="IPR001296">
    <property type="entry name" value="Glyco_trans_1"/>
</dbReference>
<dbReference type="Proteomes" id="UP000048984">
    <property type="component" value="Unassembled WGS sequence"/>
</dbReference>